<protein>
    <submittedName>
        <fullName evidence="2">Uncharacterized protein</fullName>
    </submittedName>
</protein>
<reference evidence="2" key="2">
    <citation type="submission" date="2017-02" db="EMBL/GenBank/DDBJ databases">
        <title>Sunflower complete genome.</title>
        <authorList>
            <person name="Langlade N."/>
            <person name="Munos S."/>
        </authorList>
    </citation>
    <scope>NUCLEOTIDE SEQUENCE [LARGE SCALE GENOMIC DNA]</scope>
    <source>
        <tissue evidence="2">Leaves</tissue>
    </source>
</reference>
<reference evidence="1" key="3">
    <citation type="submission" date="2020-06" db="EMBL/GenBank/DDBJ databases">
        <title>Helianthus annuus Genome sequencing and assembly Release 2.</title>
        <authorList>
            <person name="Gouzy J."/>
            <person name="Langlade N."/>
            <person name="Munos S."/>
        </authorList>
    </citation>
    <scope>NUCLEOTIDE SEQUENCE</scope>
    <source>
        <tissue evidence="1">Leaves</tissue>
    </source>
</reference>
<keyword evidence="3" id="KW-1185">Reference proteome</keyword>
<dbReference type="AlphaFoldDB" id="A0A251U174"/>
<gene>
    <name evidence="2" type="ORF">HannXRQ_Chr08g0208301</name>
    <name evidence="1" type="ORF">HanXRQr2_Chr08g0318441</name>
</gene>
<organism evidence="2 3">
    <name type="scientific">Helianthus annuus</name>
    <name type="common">Common sunflower</name>
    <dbReference type="NCBI Taxonomy" id="4232"/>
    <lineage>
        <taxon>Eukaryota</taxon>
        <taxon>Viridiplantae</taxon>
        <taxon>Streptophyta</taxon>
        <taxon>Embryophyta</taxon>
        <taxon>Tracheophyta</taxon>
        <taxon>Spermatophyta</taxon>
        <taxon>Magnoliopsida</taxon>
        <taxon>eudicotyledons</taxon>
        <taxon>Gunneridae</taxon>
        <taxon>Pentapetalae</taxon>
        <taxon>asterids</taxon>
        <taxon>campanulids</taxon>
        <taxon>Asterales</taxon>
        <taxon>Asteraceae</taxon>
        <taxon>Asteroideae</taxon>
        <taxon>Heliantheae alliance</taxon>
        <taxon>Heliantheae</taxon>
        <taxon>Helianthus</taxon>
    </lineage>
</organism>
<name>A0A251U174_HELAN</name>
<accession>A0A251U174</accession>
<dbReference type="Proteomes" id="UP000215914">
    <property type="component" value="Chromosome 8"/>
</dbReference>
<dbReference type="Gramene" id="mRNA:HanXRQr2_Chr08g0318441">
    <property type="protein sequence ID" value="mRNA:HanXRQr2_Chr08g0318441"/>
    <property type="gene ID" value="HanXRQr2_Chr08g0318441"/>
</dbReference>
<proteinExistence type="predicted"/>
<dbReference type="EMBL" id="MNCJ02000323">
    <property type="protein sequence ID" value="KAF5793614.1"/>
    <property type="molecule type" value="Genomic_DNA"/>
</dbReference>
<evidence type="ECO:0000313" key="2">
    <source>
        <dbReference type="EMBL" id="OTG17097.1"/>
    </source>
</evidence>
<evidence type="ECO:0000313" key="3">
    <source>
        <dbReference type="Proteomes" id="UP000215914"/>
    </source>
</evidence>
<dbReference type="EMBL" id="CM007897">
    <property type="protein sequence ID" value="OTG17097.1"/>
    <property type="molecule type" value="Genomic_DNA"/>
</dbReference>
<evidence type="ECO:0000313" key="1">
    <source>
        <dbReference type="EMBL" id="KAF5793614.1"/>
    </source>
</evidence>
<dbReference type="InParanoid" id="A0A251U174"/>
<reference evidence="1 3" key="1">
    <citation type="journal article" date="2017" name="Nature">
        <title>The sunflower genome provides insights into oil metabolism, flowering and Asterid evolution.</title>
        <authorList>
            <person name="Badouin H."/>
            <person name="Gouzy J."/>
            <person name="Grassa C.J."/>
            <person name="Murat F."/>
            <person name="Staton S.E."/>
            <person name="Cottret L."/>
            <person name="Lelandais-Briere C."/>
            <person name="Owens G.L."/>
            <person name="Carrere S."/>
            <person name="Mayjonade B."/>
            <person name="Legrand L."/>
            <person name="Gill N."/>
            <person name="Kane N.C."/>
            <person name="Bowers J.E."/>
            <person name="Hubner S."/>
            <person name="Bellec A."/>
            <person name="Berard A."/>
            <person name="Berges H."/>
            <person name="Blanchet N."/>
            <person name="Boniface M.C."/>
            <person name="Brunel D."/>
            <person name="Catrice O."/>
            <person name="Chaidir N."/>
            <person name="Claudel C."/>
            <person name="Donnadieu C."/>
            <person name="Faraut T."/>
            <person name="Fievet G."/>
            <person name="Helmstetter N."/>
            <person name="King M."/>
            <person name="Knapp S.J."/>
            <person name="Lai Z."/>
            <person name="Le Paslier M.C."/>
            <person name="Lippi Y."/>
            <person name="Lorenzon L."/>
            <person name="Mandel J.R."/>
            <person name="Marage G."/>
            <person name="Marchand G."/>
            <person name="Marquand E."/>
            <person name="Bret-Mestries E."/>
            <person name="Morien E."/>
            <person name="Nambeesan S."/>
            <person name="Nguyen T."/>
            <person name="Pegot-Espagnet P."/>
            <person name="Pouilly N."/>
            <person name="Raftis F."/>
            <person name="Sallet E."/>
            <person name="Schiex T."/>
            <person name="Thomas J."/>
            <person name="Vandecasteele C."/>
            <person name="Vares D."/>
            <person name="Vear F."/>
            <person name="Vautrin S."/>
            <person name="Crespi M."/>
            <person name="Mangin B."/>
            <person name="Burke J.M."/>
            <person name="Salse J."/>
            <person name="Munos S."/>
            <person name="Vincourt P."/>
            <person name="Rieseberg L.H."/>
            <person name="Langlade N.B."/>
        </authorList>
    </citation>
    <scope>NUCLEOTIDE SEQUENCE [LARGE SCALE GENOMIC DNA]</scope>
    <source>
        <strain evidence="3">cv. SF193</strain>
        <tissue evidence="1">Leaves</tissue>
    </source>
</reference>
<sequence length="67" mass="7696">MDSLADVYPRLTILLDKYTSGVLSWDEFFGTVKDTHAQRSGAPTKRLVMLDRPNQKITIMQIQKSIR</sequence>